<protein>
    <submittedName>
        <fullName evidence="5">Pinoresinol-lariciresinol reductase 3 like protein</fullName>
    </submittedName>
</protein>
<dbReference type="Proteomes" id="UP000689129">
    <property type="component" value="Unassembled WGS sequence"/>
</dbReference>
<accession>A0A8I2ZAV9</accession>
<evidence type="ECO:0000313" key="6">
    <source>
        <dbReference type="Proteomes" id="UP000689129"/>
    </source>
</evidence>
<dbReference type="PANTHER" id="PTHR47706">
    <property type="entry name" value="NMRA-LIKE FAMILY PROTEIN"/>
    <property type="match status" value="1"/>
</dbReference>
<organism evidence="5 6">
    <name type="scientific">Verticillium longisporum</name>
    <name type="common">Verticillium dahliae var. longisporum</name>
    <dbReference type="NCBI Taxonomy" id="100787"/>
    <lineage>
        <taxon>Eukaryota</taxon>
        <taxon>Fungi</taxon>
        <taxon>Dikarya</taxon>
        <taxon>Ascomycota</taxon>
        <taxon>Pezizomycotina</taxon>
        <taxon>Sordariomycetes</taxon>
        <taxon>Hypocreomycetidae</taxon>
        <taxon>Glomerellales</taxon>
        <taxon>Plectosphaerellaceae</taxon>
        <taxon>Verticillium</taxon>
    </lineage>
</organism>
<evidence type="ECO:0000313" key="5">
    <source>
        <dbReference type="EMBL" id="KAG7125611.1"/>
    </source>
</evidence>
<dbReference type="InterPro" id="IPR008030">
    <property type="entry name" value="NmrA-like"/>
</dbReference>
<sequence length="265" mass="28980">MSRKLTVAIVGATDATGGSIARVLLSDQDHLEVMLLARAASLNKPELTALKELGAAVRAVDLDGSVDDVAKVLAGTDVVVSGMTLQQMPQELNLASAAKQAGVGRFVTSFFAPVCPPGGVTFMREKKEEILNHIKKLYLPYTAVDVGWWYQMTIPRPLTQPADPKAFVQPMPIVDEGNVIIALTDNRDIAPFVARIITDETTLNHLVLVETIEKNLGVLNLETGMAQYFYTLAVRGDNTPENAKYLGYLDARELYPDLQPRSWKD</sequence>
<feature type="domain" description="NmrA-like" evidence="4">
    <location>
        <begin position="4"/>
        <end position="208"/>
    </location>
</feature>
<reference evidence="5" key="1">
    <citation type="journal article" date="2021" name="Mol. Plant Pathol.">
        <title>A 20-kb lineage-specific genomic region tames virulence in pathogenic amphidiploid Verticillium longisporum.</title>
        <authorList>
            <person name="Harting R."/>
            <person name="Starke J."/>
            <person name="Kusch H."/>
            <person name="Poggeler S."/>
            <person name="Maurus I."/>
            <person name="Schluter R."/>
            <person name="Landesfeind M."/>
            <person name="Bulla I."/>
            <person name="Nowrousian M."/>
            <person name="de Jonge R."/>
            <person name="Stahlhut G."/>
            <person name="Hoff K.J."/>
            <person name="Asshauer K.P."/>
            <person name="Thurmer A."/>
            <person name="Stanke M."/>
            <person name="Daniel R."/>
            <person name="Morgenstern B."/>
            <person name="Thomma B.P.H.J."/>
            <person name="Kronstad J.W."/>
            <person name="Braus-Stromeyer S.A."/>
            <person name="Braus G.H."/>
        </authorList>
    </citation>
    <scope>NUCLEOTIDE SEQUENCE</scope>
    <source>
        <strain evidence="5">Vl32</strain>
    </source>
</reference>
<evidence type="ECO:0000259" key="4">
    <source>
        <dbReference type="Pfam" id="PF05368"/>
    </source>
</evidence>
<dbReference type="InterPro" id="IPR051609">
    <property type="entry name" value="NmrA/Isoflavone_reductase-like"/>
</dbReference>
<dbReference type="OrthoDB" id="419598at2759"/>
<proteinExistence type="inferred from homology"/>
<dbReference type="PANTHER" id="PTHR47706:SF4">
    <property type="entry name" value="NMRA-LIKE DOMAIN-CONTAINING PROTEIN"/>
    <property type="match status" value="1"/>
</dbReference>
<keyword evidence="2" id="KW-0521">NADP</keyword>
<name>A0A8I2ZAV9_VERLO</name>
<dbReference type="AlphaFoldDB" id="A0A8I2ZAV9"/>
<comment type="caution">
    <text evidence="5">The sequence shown here is derived from an EMBL/GenBank/DDBJ whole genome shotgun (WGS) entry which is preliminary data.</text>
</comment>
<dbReference type="Pfam" id="PF05368">
    <property type="entry name" value="NmrA"/>
    <property type="match status" value="1"/>
</dbReference>
<evidence type="ECO:0000256" key="2">
    <source>
        <dbReference type="ARBA" id="ARBA00022857"/>
    </source>
</evidence>
<gene>
    <name evidence="5" type="ORF">HYQ45_013052</name>
</gene>
<dbReference type="EMBL" id="JAEMWZ010000311">
    <property type="protein sequence ID" value="KAG7125611.1"/>
    <property type="molecule type" value="Genomic_DNA"/>
</dbReference>
<comment type="similarity">
    <text evidence="1">Belongs to the NmrA-type oxidoreductase family. Isoflavone reductase subfamily.</text>
</comment>
<keyword evidence="3" id="KW-0560">Oxidoreductase</keyword>
<dbReference type="GO" id="GO:0016491">
    <property type="term" value="F:oxidoreductase activity"/>
    <property type="evidence" value="ECO:0007669"/>
    <property type="project" value="UniProtKB-KW"/>
</dbReference>
<evidence type="ECO:0000256" key="1">
    <source>
        <dbReference type="ARBA" id="ARBA00005725"/>
    </source>
</evidence>
<evidence type="ECO:0000256" key="3">
    <source>
        <dbReference type="ARBA" id="ARBA00023002"/>
    </source>
</evidence>